<dbReference type="SUPFAM" id="SSF46785">
    <property type="entry name" value="Winged helix' DNA-binding domain"/>
    <property type="match status" value="1"/>
</dbReference>
<accession>F6DLJ5</accession>
<dbReference type="CDD" id="cd06225">
    <property type="entry name" value="HAMP"/>
    <property type="match status" value="1"/>
</dbReference>
<dbReference type="Pfam" id="PF17202">
    <property type="entry name" value="sCache_3_3"/>
    <property type="match status" value="1"/>
</dbReference>
<keyword evidence="4 6" id="KW-1133">Transmembrane helix</keyword>
<organism evidence="8 9">
    <name type="scientific">Desulforamulus ruminis (strain ATCC 23193 / DSM 2154 / NCIMB 8452 / DL)</name>
    <name type="common">Desulfotomaculum ruminis</name>
    <dbReference type="NCBI Taxonomy" id="696281"/>
    <lineage>
        <taxon>Bacteria</taxon>
        <taxon>Bacillati</taxon>
        <taxon>Bacillota</taxon>
        <taxon>Clostridia</taxon>
        <taxon>Eubacteriales</taxon>
        <taxon>Peptococcaceae</taxon>
        <taxon>Desulforamulus</taxon>
    </lineage>
</organism>
<keyword evidence="3 6" id="KW-0812">Transmembrane</keyword>
<evidence type="ECO:0000256" key="4">
    <source>
        <dbReference type="ARBA" id="ARBA00022989"/>
    </source>
</evidence>
<dbReference type="CDD" id="cd00090">
    <property type="entry name" value="HTH_ARSR"/>
    <property type="match status" value="1"/>
</dbReference>
<dbReference type="RefSeq" id="WP_013843383.1">
    <property type="nucleotide sequence ID" value="NC_015589.1"/>
</dbReference>
<sequence length="382" mass="42373">MLSIKHKMTIHVVATILILAISFMVATGIQFKKTAVLAAVTKAESDIAMGLALLDAKYPGSWHVENDFLYKGQVRMNNNNEIVDFISSLTGDTCTIFMANTRVATTIMKETGERAIGTHSSDMVAKKVLSEGAEYRGEAEVVGEKYQTAYNPLYDEKGNIVGMFYVGISKKFFDKMFYDSLLSLLIVGVVLTALVFLGTLYFSQRVIIGPLKILTAETQKFAKGDFCSLSMPVEKESKNEIVELAKSINQMGEWVQALSHQINLATGKTSKDFGVEAGQKTEIIPEQENLLKKSVAVLKGSWDEQLPKGLNEVTLQQILTYLMNNDGSLSVSEIAEEIKLTKVTVRRYLDYLEKCGMVKVDMQYGPVGRPLKLYTLVRSDPI</sequence>
<evidence type="ECO:0000313" key="8">
    <source>
        <dbReference type="EMBL" id="AEG61637.1"/>
    </source>
</evidence>
<dbReference type="InterPro" id="IPR036388">
    <property type="entry name" value="WH-like_DNA-bd_sf"/>
</dbReference>
<dbReference type="SUPFAM" id="SSF103190">
    <property type="entry name" value="Sensory domain-like"/>
    <property type="match status" value="1"/>
</dbReference>
<dbReference type="HOGENOM" id="CLU_000445_107_19_9"/>
<reference evidence="8 9" key="2">
    <citation type="journal article" date="2012" name="Stand. Genomic Sci.">
        <title>Complete genome sequence of the sulfate-reducing firmicute Desulfotomaculum ruminis type strain (DL(T)).</title>
        <authorList>
            <person name="Spring S."/>
            <person name="Visser M."/>
            <person name="Lu M."/>
            <person name="Copeland A."/>
            <person name="Lapidus A."/>
            <person name="Lucas S."/>
            <person name="Cheng J.F."/>
            <person name="Han C."/>
            <person name="Tapia R."/>
            <person name="Goodwin L.A."/>
            <person name="Pitluck S."/>
            <person name="Ivanova N."/>
            <person name="Land M."/>
            <person name="Hauser L."/>
            <person name="Larimer F."/>
            <person name="Rohde M."/>
            <person name="Goker M."/>
            <person name="Detter J.C."/>
            <person name="Kyrpides N.C."/>
            <person name="Woyke T."/>
            <person name="Schaap P.J."/>
            <person name="Plugge C.M."/>
            <person name="Muyzer G."/>
            <person name="Kuever J."/>
            <person name="Pereira I.A."/>
            <person name="Parshina S.N."/>
            <person name="Bernier-Latmani R."/>
            <person name="Stams A.J."/>
            <person name="Klenk H.P."/>
        </authorList>
    </citation>
    <scope>NUCLEOTIDE SEQUENCE [LARGE SCALE GENOMIC DNA]</scope>
    <source>
        <strain evidence="9">ATCC 23193 / DSM 2154 / NCIB 8452 / DL</strain>
    </source>
</reference>
<evidence type="ECO:0000313" key="9">
    <source>
        <dbReference type="Proteomes" id="UP000009234"/>
    </source>
</evidence>
<dbReference type="KEGG" id="dru:Desru_3434"/>
<dbReference type="eggNOG" id="COG4565">
    <property type="taxonomic scope" value="Bacteria"/>
</dbReference>
<dbReference type="eggNOG" id="COG5000">
    <property type="taxonomic scope" value="Bacteria"/>
</dbReference>
<proteinExistence type="predicted"/>
<keyword evidence="8" id="KW-0808">Transferase</keyword>
<name>F6DLJ5_DESRL</name>
<evidence type="ECO:0000256" key="1">
    <source>
        <dbReference type="ARBA" id="ARBA00004651"/>
    </source>
</evidence>
<dbReference type="InterPro" id="IPR036390">
    <property type="entry name" value="WH_DNA-bd_sf"/>
</dbReference>
<dbReference type="InterPro" id="IPR029151">
    <property type="entry name" value="Sensor-like_sf"/>
</dbReference>
<dbReference type="InterPro" id="IPR051271">
    <property type="entry name" value="2C-system_Tx_regulators"/>
</dbReference>
<dbReference type="EMBL" id="CP002780">
    <property type="protein sequence ID" value="AEG61637.1"/>
    <property type="molecule type" value="Genomic_DNA"/>
</dbReference>
<dbReference type="InterPro" id="IPR011991">
    <property type="entry name" value="ArsR-like_HTH"/>
</dbReference>
<keyword evidence="9" id="KW-1185">Reference proteome</keyword>
<gene>
    <name evidence="8" type="ordered locus">Desru_3434</name>
</gene>
<dbReference type="OrthoDB" id="9814363at2"/>
<feature type="transmembrane region" description="Helical" evidence="6">
    <location>
        <begin position="181"/>
        <end position="202"/>
    </location>
</feature>
<dbReference type="PANTHER" id="PTHR45526">
    <property type="entry name" value="TRANSCRIPTIONAL REGULATORY PROTEIN DPIA"/>
    <property type="match status" value="1"/>
</dbReference>
<dbReference type="GO" id="GO:0016301">
    <property type="term" value="F:kinase activity"/>
    <property type="evidence" value="ECO:0007669"/>
    <property type="project" value="UniProtKB-KW"/>
</dbReference>
<dbReference type="STRING" id="696281.Desru_3434"/>
<dbReference type="PANTHER" id="PTHR45526:SF1">
    <property type="entry name" value="TRANSCRIPTIONAL REGULATORY PROTEIN DCUR-RELATED"/>
    <property type="match status" value="1"/>
</dbReference>
<dbReference type="InterPro" id="IPR003660">
    <property type="entry name" value="HAMP_dom"/>
</dbReference>
<feature type="domain" description="HAMP" evidence="7">
    <location>
        <begin position="205"/>
        <end position="260"/>
    </location>
</feature>
<keyword evidence="2" id="KW-1003">Cell membrane</keyword>
<dbReference type="Pfam" id="PF00672">
    <property type="entry name" value="HAMP"/>
    <property type="match status" value="1"/>
</dbReference>
<keyword evidence="5 6" id="KW-0472">Membrane</keyword>
<dbReference type="Gene3D" id="1.10.10.10">
    <property type="entry name" value="Winged helix-like DNA-binding domain superfamily/Winged helix DNA-binding domain"/>
    <property type="match status" value="1"/>
</dbReference>
<dbReference type="PROSITE" id="PS50885">
    <property type="entry name" value="HAMP"/>
    <property type="match status" value="1"/>
</dbReference>
<evidence type="ECO:0000256" key="3">
    <source>
        <dbReference type="ARBA" id="ARBA00022692"/>
    </source>
</evidence>
<dbReference type="Pfam" id="PF08279">
    <property type="entry name" value="HTH_11"/>
    <property type="match status" value="1"/>
</dbReference>
<evidence type="ECO:0000256" key="6">
    <source>
        <dbReference type="SAM" id="Phobius"/>
    </source>
</evidence>
<keyword evidence="8" id="KW-0418">Kinase</keyword>
<dbReference type="GO" id="GO:0005886">
    <property type="term" value="C:plasma membrane"/>
    <property type="evidence" value="ECO:0007669"/>
    <property type="project" value="UniProtKB-SubCell"/>
</dbReference>
<dbReference type="GO" id="GO:0000156">
    <property type="term" value="F:phosphorelay response regulator activity"/>
    <property type="evidence" value="ECO:0007669"/>
    <property type="project" value="TreeGrafter"/>
</dbReference>
<evidence type="ECO:0000256" key="5">
    <source>
        <dbReference type="ARBA" id="ARBA00023136"/>
    </source>
</evidence>
<protein>
    <submittedName>
        <fullName evidence="8">Histidine kinase HAMP region domain protein</fullName>
    </submittedName>
</protein>
<dbReference type="AlphaFoldDB" id="F6DLJ5"/>
<dbReference type="Gene3D" id="6.10.340.10">
    <property type="match status" value="1"/>
</dbReference>
<dbReference type="Proteomes" id="UP000009234">
    <property type="component" value="Chromosome"/>
</dbReference>
<reference evidence="9" key="1">
    <citation type="submission" date="2011-05" db="EMBL/GenBank/DDBJ databases">
        <title>Complete sequence of Desulfotomaculum ruminis DSM 2154.</title>
        <authorList>
            <person name="Lucas S."/>
            <person name="Copeland A."/>
            <person name="Lapidus A."/>
            <person name="Cheng J.-F."/>
            <person name="Goodwin L."/>
            <person name="Pitluck S."/>
            <person name="Lu M."/>
            <person name="Detter J.C."/>
            <person name="Han C."/>
            <person name="Tapia R."/>
            <person name="Land M."/>
            <person name="Hauser L."/>
            <person name="Kyrpides N."/>
            <person name="Ivanova N."/>
            <person name="Mikhailova N."/>
            <person name="Pagani I."/>
            <person name="Stams A.J.M."/>
            <person name="Plugge C.M."/>
            <person name="Muyzer G."/>
            <person name="Kuever J."/>
            <person name="Parshina S.N."/>
            <person name="Ivanova A.E."/>
            <person name="Nazina T.N."/>
            <person name="Brambilla E."/>
            <person name="Spring S."/>
            <person name="Klenk H.-P."/>
            <person name="Woyke T."/>
        </authorList>
    </citation>
    <scope>NUCLEOTIDE SEQUENCE [LARGE SCALE GENOMIC DNA]</scope>
    <source>
        <strain evidence="9">ATCC 23193 / DSM 2154 / NCIB 8452 / DL</strain>
    </source>
</reference>
<dbReference type="InterPro" id="IPR013196">
    <property type="entry name" value="HTH_11"/>
</dbReference>
<comment type="subcellular location">
    <subcellularLocation>
        <location evidence="1">Cell membrane</location>
        <topology evidence="1">Multi-pass membrane protein</topology>
    </subcellularLocation>
</comment>
<dbReference type="InterPro" id="IPR033463">
    <property type="entry name" value="sCache_3"/>
</dbReference>
<evidence type="ECO:0000259" key="7">
    <source>
        <dbReference type="PROSITE" id="PS50885"/>
    </source>
</evidence>
<evidence type="ECO:0000256" key="2">
    <source>
        <dbReference type="ARBA" id="ARBA00022475"/>
    </source>
</evidence>